<evidence type="ECO:0000256" key="12">
    <source>
        <dbReference type="ARBA" id="ARBA00049878"/>
    </source>
</evidence>
<comment type="function">
    <text evidence="6">Converts molybdopterin precursor Z into molybdopterin. This requires the incorporation of two sulfur atoms into precursor Z to generate a dithiolene group. The sulfur is provided by MoaD.</text>
</comment>
<organism evidence="13 14">
    <name type="scientific">Pararhizobium capsulatum DSM 1112</name>
    <dbReference type="NCBI Taxonomy" id="1121113"/>
    <lineage>
        <taxon>Bacteria</taxon>
        <taxon>Pseudomonadati</taxon>
        <taxon>Pseudomonadota</taxon>
        <taxon>Alphaproteobacteria</taxon>
        <taxon>Hyphomicrobiales</taxon>
        <taxon>Rhizobiaceae</taxon>
        <taxon>Rhizobium/Agrobacterium group</taxon>
        <taxon>Pararhizobium</taxon>
    </lineage>
</organism>
<sequence length="156" mass="17080">MAQPTISVRVQRQDFDLAAEVAEISRGRTDIGAVVTFSGLCRDEAGTLGALELEHYPGMAEAQILRICEEASARFGLQALRAIHRHGRIVPGENIVLVIAAARHRQAAFDGANFVMDFLKTSAPFWKKEIGISGEAGEWVSARDADDSARDRWTDD</sequence>
<keyword evidence="14" id="KW-1185">Reference proteome</keyword>
<proteinExistence type="inferred from homology"/>
<dbReference type="RefSeq" id="WP_307228970.1">
    <property type="nucleotide sequence ID" value="NZ_JAUSVF010000001.1"/>
</dbReference>
<comment type="catalytic activity">
    <reaction evidence="12">
        <text>2 [molybdopterin-synthase sulfur-carrier protein]-C-terminal-Gly-aminoethanethioate + cyclic pyranopterin phosphate + H2O = molybdopterin + 2 [molybdopterin-synthase sulfur-carrier protein]-C-terminal Gly-Gly + 2 H(+)</text>
        <dbReference type="Rhea" id="RHEA:26333"/>
        <dbReference type="Rhea" id="RHEA-COMP:12202"/>
        <dbReference type="Rhea" id="RHEA-COMP:19907"/>
        <dbReference type="ChEBI" id="CHEBI:15377"/>
        <dbReference type="ChEBI" id="CHEBI:15378"/>
        <dbReference type="ChEBI" id="CHEBI:58698"/>
        <dbReference type="ChEBI" id="CHEBI:59648"/>
        <dbReference type="ChEBI" id="CHEBI:90778"/>
        <dbReference type="ChEBI" id="CHEBI:232372"/>
        <dbReference type="EC" id="2.8.1.12"/>
    </reaction>
</comment>
<evidence type="ECO:0000256" key="11">
    <source>
        <dbReference type="ARBA" id="ARBA00032474"/>
    </source>
</evidence>
<accession>A0ABU0BQ41</accession>
<evidence type="ECO:0000256" key="7">
    <source>
        <dbReference type="ARBA" id="ARBA00026066"/>
    </source>
</evidence>
<keyword evidence="5" id="KW-0501">Molybdenum cofactor biosynthesis</keyword>
<dbReference type="Gene3D" id="3.90.1170.40">
    <property type="entry name" value="Molybdopterin biosynthesis MoaE subunit"/>
    <property type="match status" value="1"/>
</dbReference>
<dbReference type="Pfam" id="PF02391">
    <property type="entry name" value="MoaE"/>
    <property type="match status" value="1"/>
</dbReference>
<comment type="similarity">
    <text evidence="2">Belongs to the MoaE family.</text>
</comment>
<reference evidence="13 14" key="1">
    <citation type="submission" date="2023-07" db="EMBL/GenBank/DDBJ databases">
        <title>Genomic Encyclopedia of Type Strains, Phase IV (KMG-IV): sequencing the most valuable type-strain genomes for metagenomic binning, comparative biology and taxonomic classification.</title>
        <authorList>
            <person name="Goeker M."/>
        </authorList>
    </citation>
    <scope>NUCLEOTIDE SEQUENCE [LARGE SCALE GENOMIC DNA]</scope>
    <source>
        <strain evidence="13 14">DSM 1112</strain>
    </source>
</reference>
<keyword evidence="13" id="KW-0808">Transferase</keyword>
<dbReference type="PANTHER" id="PTHR23404">
    <property type="entry name" value="MOLYBDOPTERIN SYNTHASE RELATED"/>
    <property type="match status" value="1"/>
</dbReference>
<dbReference type="EMBL" id="JAUSVF010000001">
    <property type="protein sequence ID" value="MDQ0319791.1"/>
    <property type="molecule type" value="Genomic_DNA"/>
</dbReference>
<evidence type="ECO:0000313" key="14">
    <source>
        <dbReference type="Proteomes" id="UP001230207"/>
    </source>
</evidence>
<protein>
    <recommendedName>
        <fullName evidence="4">Molybdopterin synthase catalytic subunit</fullName>
        <ecNumber evidence="3">2.8.1.12</ecNumber>
    </recommendedName>
    <alternativeName>
        <fullName evidence="10">MPT synthase subunit 2</fullName>
    </alternativeName>
    <alternativeName>
        <fullName evidence="8">Molybdenum cofactor biosynthesis protein E</fullName>
    </alternativeName>
    <alternativeName>
        <fullName evidence="9">Molybdopterin-converting factor large subunit</fullName>
    </alternativeName>
    <alternativeName>
        <fullName evidence="11">Molybdopterin-converting factor subunit 2</fullName>
    </alternativeName>
</protein>
<evidence type="ECO:0000256" key="4">
    <source>
        <dbReference type="ARBA" id="ARBA00013858"/>
    </source>
</evidence>
<evidence type="ECO:0000256" key="5">
    <source>
        <dbReference type="ARBA" id="ARBA00023150"/>
    </source>
</evidence>
<evidence type="ECO:0000256" key="1">
    <source>
        <dbReference type="ARBA" id="ARBA00005046"/>
    </source>
</evidence>
<dbReference type="GO" id="GO:0030366">
    <property type="term" value="F:molybdopterin synthase activity"/>
    <property type="evidence" value="ECO:0007669"/>
    <property type="project" value="UniProtKB-EC"/>
</dbReference>
<dbReference type="EC" id="2.8.1.12" evidence="3"/>
<evidence type="ECO:0000256" key="6">
    <source>
        <dbReference type="ARBA" id="ARBA00025448"/>
    </source>
</evidence>
<dbReference type="CDD" id="cd00756">
    <property type="entry name" value="MoaE"/>
    <property type="match status" value="1"/>
</dbReference>
<comment type="caution">
    <text evidence="13">The sequence shown here is derived from an EMBL/GenBank/DDBJ whole genome shotgun (WGS) entry which is preliminary data.</text>
</comment>
<comment type="pathway">
    <text evidence="1">Cofactor biosynthesis; molybdopterin biosynthesis.</text>
</comment>
<evidence type="ECO:0000313" key="13">
    <source>
        <dbReference type="EMBL" id="MDQ0319791.1"/>
    </source>
</evidence>
<comment type="subunit">
    <text evidence="7">Heterotetramer of 2 MoaD subunits and 2 MoaE subunits. Also stable as homodimer. The enzyme changes between these two forms during catalysis.</text>
</comment>
<evidence type="ECO:0000256" key="10">
    <source>
        <dbReference type="ARBA" id="ARBA00030781"/>
    </source>
</evidence>
<evidence type="ECO:0000256" key="3">
    <source>
        <dbReference type="ARBA" id="ARBA00011950"/>
    </source>
</evidence>
<evidence type="ECO:0000256" key="9">
    <source>
        <dbReference type="ARBA" id="ARBA00030407"/>
    </source>
</evidence>
<evidence type="ECO:0000256" key="8">
    <source>
        <dbReference type="ARBA" id="ARBA00029745"/>
    </source>
</evidence>
<gene>
    <name evidence="13" type="ORF">QO002_001929</name>
</gene>
<dbReference type="Proteomes" id="UP001230207">
    <property type="component" value="Unassembled WGS sequence"/>
</dbReference>
<dbReference type="InterPro" id="IPR003448">
    <property type="entry name" value="Mopterin_biosynth_MoaE"/>
</dbReference>
<dbReference type="SUPFAM" id="SSF54690">
    <property type="entry name" value="Molybdopterin synthase subunit MoaE"/>
    <property type="match status" value="1"/>
</dbReference>
<evidence type="ECO:0000256" key="2">
    <source>
        <dbReference type="ARBA" id="ARBA00005426"/>
    </source>
</evidence>
<name>A0ABU0BQ41_9HYPH</name>
<dbReference type="InterPro" id="IPR036563">
    <property type="entry name" value="MoaE_sf"/>
</dbReference>